<keyword evidence="8" id="KW-0175">Coiled coil</keyword>
<dbReference type="Pfam" id="PF01496">
    <property type="entry name" value="V_ATPase_I"/>
    <property type="match status" value="2"/>
</dbReference>
<keyword evidence="3" id="KW-0813">Transport</keyword>
<keyword evidence="5 9" id="KW-1133">Transmembrane helix</keyword>
<dbReference type="GO" id="GO:0016471">
    <property type="term" value="C:vacuolar proton-transporting V-type ATPase complex"/>
    <property type="evidence" value="ECO:0007669"/>
    <property type="project" value="TreeGrafter"/>
</dbReference>
<reference evidence="10" key="1">
    <citation type="submission" date="2019-08" db="EMBL/GenBank/DDBJ databases">
        <authorList>
            <person name="Kucharzyk K."/>
            <person name="Murdoch R.W."/>
            <person name="Higgins S."/>
            <person name="Loffler F."/>
        </authorList>
    </citation>
    <scope>NUCLEOTIDE SEQUENCE</scope>
</reference>
<evidence type="ECO:0000256" key="2">
    <source>
        <dbReference type="ARBA" id="ARBA00009904"/>
    </source>
</evidence>
<evidence type="ECO:0000256" key="6">
    <source>
        <dbReference type="ARBA" id="ARBA00023065"/>
    </source>
</evidence>
<sequence length="605" mass="68191">MVAKMKKFTFLAFYRDYDAFLHDLRDLGLIHVAASDRPVEDNEQLDEFLVKLKQLREAQKILNRQIDKKSAAPLNEPDIERGKTIPREIELIQNTTASLNQQLQVSIKERELLRPWGNFDPENIERLRKAGYLLDFFIVPDNQYNPEWETTYDAVVVKRETSRTYFVTLTQNEKVADELNLESVKIPGISLTQLDGLIASLREKIQVQDQKLKALAAELPSLKAAIGDIEQRMNYTRVHQSGTSLADDKLMLLQGWAPADNQREISDYLELKAVYFDVADPTPDDEVPIKFKNNKFARLFEPIAELYMLPKYNEIDLTPYFAPFYMVFFGLSLGDVGYGLFLFTAATLAKILQKSKLSTSMKAILSLVQVLGASTMVTGLLTGGFFGFALYDLDWPIVQALKEKAFFDNNRMFMLSLVLGVVQVLFGMCMKVFNRIKQQGFKYSLSTVGWIVLLVSFIVAALLPNALPMFGTVHLIVLITAALLIYFYNSPDKNPFLNLGIGLWDTYNMATGLLGDVLSYVRLFALGLSGGILASVFNSLAAGMSPDNAIAKPIVYVLIFLIGHAINIFMNTLGAIVHPVRLTFVEFYKNSEFEGGGKKYSPFRK</sequence>
<feature type="coiled-coil region" evidence="8">
    <location>
        <begin position="45"/>
        <end position="72"/>
    </location>
</feature>
<dbReference type="EMBL" id="VSSQ01006835">
    <property type="protein sequence ID" value="MPM34003.1"/>
    <property type="molecule type" value="Genomic_DNA"/>
</dbReference>
<evidence type="ECO:0008006" key="11">
    <source>
        <dbReference type="Google" id="ProtNLM"/>
    </source>
</evidence>
<organism evidence="10">
    <name type="scientific">bioreactor metagenome</name>
    <dbReference type="NCBI Taxonomy" id="1076179"/>
    <lineage>
        <taxon>unclassified sequences</taxon>
        <taxon>metagenomes</taxon>
        <taxon>ecological metagenomes</taxon>
    </lineage>
</organism>
<gene>
    <name evidence="10" type="ORF">SDC9_80584</name>
</gene>
<comment type="caution">
    <text evidence="10">The sequence shown here is derived from an EMBL/GenBank/DDBJ whole genome shotgun (WGS) entry which is preliminary data.</text>
</comment>
<proteinExistence type="inferred from homology"/>
<evidence type="ECO:0000256" key="9">
    <source>
        <dbReference type="SAM" id="Phobius"/>
    </source>
</evidence>
<evidence type="ECO:0000256" key="3">
    <source>
        <dbReference type="ARBA" id="ARBA00022448"/>
    </source>
</evidence>
<dbReference type="GO" id="GO:0051117">
    <property type="term" value="F:ATPase binding"/>
    <property type="evidence" value="ECO:0007669"/>
    <property type="project" value="TreeGrafter"/>
</dbReference>
<dbReference type="InterPro" id="IPR002490">
    <property type="entry name" value="V-ATPase_116kDa_su"/>
</dbReference>
<feature type="transmembrane region" description="Helical" evidence="9">
    <location>
        <begin position="469"/>
        <end position="489"/>
    </location>
</feature>
<comment type="subcellular location">
    <subcellularLocation>
        <location evidence="1">Membrane</location>
        <topology evidence="1">Multi-pass membrane protein</topology>
    </subcellularLocation>
</comment>
<feature type="transmembrane region" description="Helical" evidence="9">
    <location>
        <begin position="496"/>
        <end position="514"/>
    </location>
</feature>
<evidence type="ECO:0000256" key="7">
    <source>
        <dbReference type="ARBA" id="ARBA00023136"/>
    </source>
</evidence>
<comment type="similarity">
    <text evidence="2">Belongs to the V-ATPase 116 kDa subunit family.</text>
</comment>
<keyword evidence="7 9" id="KW-0472">Membrane</keyword>
<feature type="transmembrane region" description="Helical" evidence="9">
    <location>
        <begin position="324"/>
        <end position="352"/>
    </location>
</feature>
<accession>A0A644Z5J3</accession>
<dbReference type="GO" id="GO:0033179">
    <property type="term" value="C:proton-transporting V-type ATPase, V0 domain"/>
    <property type="evidence" value="ECO:0007669"/>
    <property type="project" value="InterPro"/>
</dbReference>
<evidence type="ECO:0000313" key="10">
    <source>
        <dbReference type="EMBL" id="MPM34003.1"/>
    </source>
</evidence>
<dbReference type="PANTHER" id="PTHR11629">
    <property type="entry name" value="VACUOLAR PROTON ATPASES"/>
    <property type="match status" value="1"/>
</dbReference>
<feature type="transmembrane region" description="Helical" evidence="9">
    <location>
        <begin position="520"/>
        <end position="542"/>
    </location>
</feature>
<keyword evidence="6" id="KW-0406">Ion transport</keyword>
<feature type="transmembrane region" description="Helical" evidence="9">
    <location>
        <begin position="554"/>
        <end position="577"/>
    </location>
</feature>
<dbReference type="GO" id="GO:0046961">
    <property type="term" value="F:proton-transporting ATPase activity, rotational mechanism"/>
    <property type="evidence" value="ECO:0007669"/>
    <property type="project" value="InterPro"/>
</dbReference>
<evidence type="ECO:0000256" key="8">
    <source>
        <dbReference type="SAM" id="Coils"/>
    </source>
</evidence>
<dbReference type="AlphaFoldDB" id="A0A644Z5J3"/>
<feature type="transmembrane region" description="Helical" evidence="9">
    <location>
        <begin position="364"/>
        <end position="391"/>
    </location>
</feature>
<evidence type="ECO:0000256" key="5">
    <source>
        <dbReference type="ARBA" id="ARBA00022989"/>
    </source>
</evidence>
<evidence type="ECO:0000256" key="1">
    <source>
        <dbReference type="ARBA" id="ARBA00004141"/>
    </source>
</evidence>
<dbReference type="GO" id="GO:0007035">
    <property type="term" value="P:vacuolar acidification"/>
    <property type="evidence" value="ECO:0007669"/>
    <property type="project" value="TreeGrafter"/>
</dbReference>
<evidence type="ECO:0000256" key="4">
    <source>
        <dbReference type="ARBA" id="ARBA00022692"/>
    </source>
</evidence>
<name>A0A644Z5J3_9ZZZZ</name>
<protein>
    <recommendedName>
        <fullName evidence="11">V-type ATP synthase subunit I</fullName>
    </recommendedName>
</protein>
<feature type="transmembrane region" description="Helical" evidence="9">
    <location>
        <begin position="411"/>
        <end position="433"/>
    </location>
</feature>
<keyword evidence="4 9" id="KW-0812">Transmembrane</keyword>
<feature type="transmembrane region" description="Helical" evidence="9">
    <location>
        <begin position="445"/>
        <end position="463"/>
    </location>
</feature>
<dbReference type="PANTHER" id="PTHR11629:SF63">
    <property type="entry name" value="V-TYPE PROTON ATPASE SUBUNIT A"/>
    <property type="match status" value="1"/>
</dbReference>